<keyword evidence="3" id="KW-1185">Reference proteome</keyword>
<evidence type="ECO:0000313" key="1">
    <source>
        <dbReference type="EMBL" id="CAF1252859.1"/>
    </source>
</evidence>
<reference evidence="1" key="1">
    <citation type="submission" date="2021-02" db="EMBL/GenBank/DDBJ databases">
        <authorList>
            <person name="Nowell W R."/>
        </authorList>
    </citation>
    <scope>NUCLEOTIDE SEQUENCE</scope>
</reference>
<comment type="caution">
    <text evidence="1">The sequence shown here is derived from an EMBL/GenBank/DDBJ whole genome shotgun (WGS) entry which is preliminary data.</text>
</comment>
<gene>
    <name evidence="1" type="ORF">GPM918_LOCUS26217</name>
    <name evidence="2" type="ORF">SRO942_LOCUS26326</name>
</gene>
<dbReference type="AlphaFoldDB" id="A0A815A118"/>
<feature type="non-terminal residue" evidence="1">
    <location>
        <position position="1"/>
    </location>
</feature>
<dbReference type="Proteomes" id="UP000663829">
    <property type="component" value="Unassembled WGS sequence"/>
</dbReference>
<dbReference type="EMBL" id="CAJOBC010015269">
    <property type="protein sequence ID" value="CAF4023260.1"/>
    <property type="molecule type" value="Genomic_DNA"/>
</dbReference>
<accession>A0A815A118</accession>
<dbReference type="EMBL" id="CAJNOQ010010473">
    <property type="protein sequence ID" value="CAF1252859.1"/>
    <property type="molecule type" value="Genomic_DNA"/>
</dbReference>
<proteinExistence type="predicted"/>
<evidence type="ECO:0000313" key="2">
    <source>
        <dbReference type="EMBL" id="CAF4023260.1"/>
    </source>
</evidence>
<evidence type="ECO:0000313" key="3">
    <source>
        <dbReference type="Proteomes" id="UP000663829"/>
    </source>
</evidence>
<organism evidence="1 3">
    <name type="scientific">Didymodactylos carnosus</name>
    <dbReference type="NCBI Taxonomy" id="1234261"/>
    <lineage>
        <taxon>Eukaryota</taxon>
        <taxon>Metazoa</taxon>
        <taxon>Spiralia</taxon>
        <taxon>Gnathifera</taxon>
        <taxon>Rotifera</taxon>
        <taxon>Eurotatoria</taxon>
        <taxon>Bdelloidea</taxon>
        <taxon>Philodinida</taxon>
        <taxon>Philodinidae</taxon>
        <taxon>Didymodactylos</taxon>
    </lineage>
</organism>
<name>A0A815A118_9BILA</name>
<sequence length="131" mass="15368">MIIPKMIHSVTNVIEKSEHKMKKRECVVGNVSRFELTDAFLTELLSSNGNCKSKLDFCDSQLYDRLCSKLLLTTPYEKQYLGRIWKLDHDKIQSDVMEQFYKQMLNKYVKVDVVPSPEQKLHQSKPNDIEK</sequence>
<dbReference type="Proteomes" id="UP000681722">
    <property type="component" value="Unassembled WGS sequence"/>
</dbReference>
<protein>
    <submittedName>
        <fullName evidence="1">Uncharacterized protein</fullName>
    </submittedName>
</protein>